<gene>
    <name evidence="1" type="ORF">ORPV_257</name>
</gene>
<proteinExistence type="predicted"/>
<keyword evidence="1" id="KW-0812">Transmembrane</keyword>
<name>A0A2I2L3S3_9VIRU</name>
<keyword evidence="1" id="KW-0472">Membrane</keyword>
<reference evidence="1" key="1">
    <citation type="submission" date="2017-08" db="EMBL/GenBank/DDBJ databases">
        <authorList>
            <consortium name="Urmite Genomes"/>
        </authorList>
    </citation>
    <scope>NUCLEOTIDE SEQUENCE [LARGE SCALE GENOMIC DNA]</scope>
    <source>
        <strain evidence="1">IHUMI-LCC2</strain>
    </source>
</reference>
<organism evidence="1">
    <name type="scientific">Orpheovirus IHUMI-LCC2</name>
    <dbReference type="NCBI Taxonomy" id="2023057"/>
    <lineage>
        <taxon>Viruses</taxon>
        <taxon>Varidnaviria</taxon>
        <taxon>Bamfordvirae</taxon>
        <taxon>Nucleocytoviricota</taxon>
        <taxon>Megaviricetes</taxon>
        <taxon>Pimascovirales</taxon>
        <taxon>Ocovirineae</taxon>
        <taxon>Orpheoviridae</taxon>
        <taxon>Alphaorpheovirus</taxon>
        <taxon>Alphaorpheovirus massiliense</taxon>
    </lineage>
</organism>
<sequence>MDTNLTPILDKLNPTEIHNYCLSNPTVKNLCNTLPFTDYIQRRFFSNNLSSLVNKISKDQLLDLASIIYSENPTNLLYRAKDNKLVQNALVLHYIGNYQLLLDMDYSALLDLFEHLYPTNSIMKRVPNPSSFVSVQQLSNLLERAFSLYYSLNDILSLLDIPYEDNEYQLILNAYYLSLSYNRKDVYNALHGKFTPILSGYNFTFLSKNYGYDVIPEIAKLNSLGKETKLYANYLLYTQDNVIGIPIQFDINLLNESQYPILLFNKYKNRFLQDTSISTSYYLPHLLGNNIDMNIIRRWNRKDIQKNISNIILGLLNGDVINWLYNIDDADDRKELAISLTNVTPCIAWSILYLIVTNKTKEQVDKLYKDIERENGEFGYINITSYTSLIYKLTLNTSNVKDLQEYVNYVI</sequence>
<dbReference type="Proteomes" id="UP000236316">
    <property type="component" value="Segment"/>
</dbReference>
<dbReference type="EMBL" id="LT906555">
    <property type="protein sequence ID" value="SNW62161.1"/>
    <property type="molecule type" value="Genomic_DNA"/>
</dbReference>
<protein>
    <submittedName>
        <fullName evidence="1">Transmembrane domain-containing protein</fullName>
    </submittedName>
</protein>
<evidence type="ECO:0000313" key="1">
    <source>
        <dbReference type="EMBL" id="SNW62161.1"/>
    </source>
</evidence>
<dbReference type="RefSeq" id="YP_009448463.1">
    <property type="nucleotide sequence ID" value="NC_036594.1"/>
</dbReference>
<keyword evidence="2" id="KW-1185">Reference proteome</keyword>
<accession>A0A2I2L3S3</accession>
<dbReference type="GeneID" id="35382025"/>
<dbReference type="KEGG" id="vg:35382025"/>
<evidence type="ECO:0000313" key="2">
    <source>
        <dbReference type="Proteomes" id="UP000236316"/>
    </source>
</evidence>